<keyword evidence="3" id="KW-1185">Reference proteome</keyword>
<dbReference type="PANTHER" id="PTHR35318">
    <property type="entry name" value="BNAA10G08410D PROTEIN"/>
    <property type="match status" value="1"/>
</dbReference>
<accession>A0A7J7HBN0</accession>
<protein>
    <submittedName>
        <fullName evidence="2">Uncharacterized protein</fullName>
    </submittedName>
</protein>
<evidence type="ECO:0000256" key="1">
    <source>
        <dbReference type="SAM" id="MobiDB-lite"/>
    </source>
</evidence>
<reference evidence="3" key="1">
    <citation type="journal article" date="2020" name="Nat. Commun.">
        <title>Genome assembly of wild tea tree DASZ reveals pedigree and selection history of tea varieties.</title>
        <authorList>
            <person name="Zhang W."/>
            <person name="Zhang Y."/>
            <person name="Qiu H."/>
            <person name="Guo Y."/>
            <person name="Wan H."/>
            <person name="Zhang X."/>
            <person name="Scossa F."/>
            <person name="Alseekh S."/>
            <person name="Zhang Q."/>
            <person name="Wang P."/>
            <person name="Xu L."/>
            <person name="Schmidt M.H."/>
            <person name="Jia X."/>
            <person name="Li D."/>
            <person name="Zhu A."/>
            <person name="Guo F."/>
            <person name="Chen W."/>
            <person name="Ni D."/>
            <person name="Usadel B."/>
            <person name="Fernie A.R."/>
            <person name="Wen W."/>
        </authorList>
    </citation>
    <scope>NUCLEOTIDE SEQUENCE [LARGE SCALE GENOMIC DNA]</scope>
    <source>
        <strain evidence="3">cv. G240</strain>
    </source>
</reference>
<dbReference type="AlphaFoldDB" id="A0A7J7HBN0"/>
<feature type="region of interest" description="Disordered" evidence="1">
    <location>
        <begin position="13"/>
        <end position="53"/>
    </location>
</feature>
<proteinExistence type="predicted"/>
<evidence type="ECO:0000313" key="2">
    <source>
        <dbReference type="EMBL" id="KAF5949238.1"/>
    </source>
</evidence>
<reference evidence="2 3" key="2">
    <citation type="submission" date="2020-07" db="EMBL/GenBank/DDBJ databases">
        <title>Genome assembly of wild tea tree DASZ reveals pedigree and selection history of tea varieties.</title>
        <authorList>
            <person name="Zhang W."/>
        </authorList>
    </citation>
    <scope>NUCLEOTIDE SEQUENCE [LARGE SCALE GENOMIC DNA]</scope>
    <source>
        <strain evidence="3">cv. G240</strain>
        <tissue evidence="2">Leaf</tissue>
    </source>
</reference>
<dbReference type="EMBL" id="JACBKZ010000005">
    <property type="protein sequence ID" value="KAF5949238.1"/>
    <property type="molecule type" value="Genomic_DNA"/>
</dbReference>
<gene>
    <name evidence="2" type="ORF">HYC85_011231</name>
</gene>
<name>A0A7J7HBN0_CAMSI</name>
<dbReference type="Proteomes" id="UP000593564">
    <property type="component" value="Unassembled WGS sequence"/>
</dbReference>
<dbReference type="PANTHER" id="PTHR35318:SF2">
    <property type="entry name" value="OS08G0138900 PROTEIN"/>
    <property type="match status" value="1"/>
</dbReference>
<feature type="compositionally biased region" description="Pro residues" evidence="1">
    <location>
        <begin position="18"/>
        <end position="33"/>
    </location>
</feature>
<evidence type="ECO:0000313" key="3">
    <source>
        <dbReference type="Proteomes" id="UP000593564"/>
    </source>
</evidence>
<organism evidence="2 3">
    <name type="scientific">Camellia sinensis</name>
    <name type="common">Tea plant</name>
    <name type="synonym">Thea sinensis</name>
    <dbReference type="NCBI Taxonomy" id="4442"/>
    <lineage>
        <taxon>Eukaryota</taxon>
        <taxon>Viridiplantae</taxon>
        <taxon>Streptophyta</taxon>
        <taxon>Embryophyta</taxon>
        <taxon>Tracheophyta</taxon>
        <taxon>Spermatophyta</taxon>
        <taxon>Magnoliopsida</taxon>
        <taxon>eudicotyledons</taxon>
        <taxon>Gunneridae</taxon>
        <taxon>Pentapetalae</taxon>
        <taxon>asterids</taxon>
        <taxon>Ericales</taxon>
        <taxon>Theaceae</taxon>
        <taxon>Camellia</taxon>
    </lineage>
</organism>
<comment type="caution">
    <text evidence="2">The sequence shown here is derived from an EMBL/GenBank/DDBJ whole genome shotgun (WGS) entry which is preliminary data.</text>
</comment>
<sequence length="121" mass="13617">MKFLLELVTCYGSISRQSPPPPPSPPRQPPPADSRPWRRRERAAALRSKSAAEWRPSLCSISEDAVTPERDHRTLNDSERLVKRKVRSTATARVHVRSYSGDLGRSGFPVMPAFSPAPFFF</sequence>